<gene>
    <name evidence="5" type="ORF">NLI96_g8242</name>
</gene>
<accession>A0AAD5UZW4</accession>
<dbReference type="GO" id="GO:0005783">
    <property type="term" value="C:endoplasmic reticulum"/>
    <property type="evidence" value="ECO:0007669"/>
    <property type="project" value="TreeGrafter"/>
</dbReference>
<feature type="region of interest" description="Disordered" evidence="3">
    <location>
        <begin position="197"/>
        <end position="299"/>
    </location>
</feature>
<evidence type="ECO:0000259" key="4">
    <source>
        <dbReference type="SMART" id="SM00563"/>
    </source>
</evidence>
<reference evidence="5" key="1">
    <citation type="submission" date="2022-07" db="EMBL/GenBank/DDBJ databases">
        <title>Genome Sequence of Physisporinus lineatus.</title>
        <authorList>
            <person name="Buettner E."/>
        </authorList>
    </citation>
    <scope>NUCLEOTIDE SEQUENCE</scope>
    <source>
        <strain evidence="5">VT162</strain>
    </source>
</reference>
<dbReference type="AlphaFoldDB" id="A0AAD5UZW4"/>
<dbReference type="EMBL" id="JANAWD010000366">
    <property type="protein sequence ID" value="KAJ3480588.1"/>
    <property type="molecule type" value="Genomic_DNA"/>
</dbReference>
<dbReference type="Proteomes" id="UP001212997">
    <property type="component" value="Unassembled WGS sequence"/>
</dbReference>
<dbReference type="GO" id="GO:0003841">
    <property type="term" value="F:1-acylglycerol-3-phosphate O-acyltransferase activity"/>
    <property type="evidence" value="ECO:0007669"/>
    <property type="project" value="TreeGrafter"/>
</dbReference>
<sequence length="299" mass="31844">MGKKELQWAPLLGQYMTLSGAVFVDRGHNAKAIQSLTAAGETIKARSTSLWMFPEGTRSMRPHNDMLSFKKGAFHTAVNAGVPIVPIVFENYWRLYHKGVFESGTIKVKGTFSSTPNPIDSGYLIGKFSSKVLPPISTEGLKSSDVNELTDRVRDVMVEALKEISTSSPSLPTPPKSQTRTPSQLKAEIEQDPLAAIPLPTDLPTPSSAPSSTPSISSTVPTNLSVSISPSPSAASVSHPDIDSTGTRSRSESRASTSYTGSEVPSSPALSLSRFNGIESGVETEEDEGMVLVGRPPEA</sequence>
<evidence type="ECO:0000256" key="2">
    <source>
        <dbReference type="ARBA" id="ARBA00023315"/>
    </source>
</evidence>
<dbReference type="Pfam" id="PF01553">
    <property type="entry name" value="Acyltransferase"/>
    <property type="match status" value="1"/>
</dbReference>
<dbReference type="PANTHER" id="PTHR10434:SF11">
    <property type="entry name" value="1-ACYL-SN-GLYCEROL-3-PHOSPHATE ACYLTRANSFERASE"/>
    <property type="match status" value="1"/>
</dbReference>
<feature type="compositionally biased region" description="Polar residues" evidence="3">
    <location>
        <begin position="259"/>
        <end position="274"/>
    </location>
</feature>
<keyword evidence="2" id="KW-0012">Acyltransferase</keyword>
<protein>
    <recommendedName>
        <fullName evidence="4">Phospholipid/glycerol acyltransferase domain-containing protein</fullName>
    </recommendedName>
</protein>
<dbReference type="InterPro" id="IPR002123">
    <property type="entry name" value="Plipid/glycerol_acylTrfase"/>
</dbReference>
<name>A0AAD5UZW4_9APHY</name>
<dbReference type="SUPFAM" id="SSF69593">
    <property type="entry name" value="Glycerol-3-phosphate (1)-acyltransferase"/>
    <property type="match status" value="1"/>
</dbReference>
<keyword evidence="1" id="KW-0808">Transferase</keyword>
<evidence type="ECO:0000313" key="5">
    <source>
        <dbReference type="EMBL" id="KAJ3480588.1"/>
    </source>
</evidence>
<feature type="compositionally biased region" description="Low complexity" evidence="3">
    <location>
        <begin position="198"/>
        <end position="258"/>
    </location>
</feature>
<dbReference type="SMART" id="SM00563">
    <property type="entry name" value="PlsC"/>
    <property type="match status" value="1"/>
</dbReference>
<dbReference type="GO" id="GO:0006654">
    <property type="term" value="P:phosphatidic acid biosynthetic process"/>
    <property type="evidence" value="ECO:0007669"/>
    <property type="project" value="TreeGrafter"/>
</dbReference>
<dbReference type="CDD" id="cd07989">
    <property type="entry name" value="LPLAT_AGPAT-like"/>
    <property type="match status" value="1"/>
</dbReference>
<evidence type="ECO:0000256" key="1">
    <source>
        <dbReference type="ARBA" id="ARBA00022679"/>
    </source>
</evidence>
<proteinExistence type="predicted"/>
<dbReference type="PANTHER" id="PTHR10434">
    <property type="entry name" value="1-ACYL-SN-GLYCEROL-3-PHOSPHATE ACYLTRANSFERASE"/>
    <property type="match status" value="1"/>
</dbReference>
<evidence type="ECO:0000256" key="3">
    <source>
        <dbReference type="SAM" id="MobiDB-lite"/>
    </source>
</evidence>
<keyword evidence="6" id="KW-1185">Reference proteome</keyword>
<organism evidence="5 6">
    <name type="scientific">Meripilus lineatus</name>
    <dbReference type="NCBI Taxonomy" id="2056292"/>
    <lineage>
        <taxon>Eukaryota</taxon>
        <taxon>Fungi</taxon>
        <taxon>Dikarya</taxon>
        <taxon>Basidiomycota</taxon>
        <taxon>Agaricomycotina</taxon>
        <taxon>Agaricomycetes</taxon>
        <taxon>Polyporales</taxon>
        <taxon>Meripilaceae</taxon>
        <taxon>Meripilus</taxon>
    </lineage>
</organism>
<comment type="caution">
    <text evidence="5">The sequence shown here is derived from an EMBL/GenBank/DDBJ whole genome shotgun (WGS) entry which is preliminary data.</text>
</comment>
<feature type="domain" description="Phospholipid/glycerol acyltransferase" evidence="4">
    <location>
        <begin position="1"/>
        <end position="92"/>
    </location>
</feature>
<feature type="region of interest" description="Disordered" evidence="3">
    <location>
        <begin position="163"/>
        <end position="185"/>
    </location>
</feature>
<evidence type="ECO:0000313" key="6">
    <source>
        <dbReference type="Proteomes" id="UP001212997"/>
    </source>
</evidence>